<keyword evidence="1" id="KW-1133">Transmembrane helix</keyword>
<protein>
    <submittedName>
        <fullName evidence="2">Uncharacterized protein</fullName>
    </submittedName>
</protein>
<dbReference type="Proteomes" id="UP001155128">
    <property type="component" value="Unassembled WGS sequence"/>
</dbReference>
<dbReference type="EMBL" id="JAMSHT010000001">
    <property type="protein sequence ID" value="MCM8556890.1"/>
    <property type="molecule type" value="Genomic_DNA"/>
</dbReference>
<dbReference type="RefSeq" id="WP_252112478.1">
    <property type="nucleotide sequence ID" value="NZ_JAMSHT010000001.1"/>
</dbReference>
<feature type="transmembrane region" description="Helical" evidence="1">
    <location>
        <begin position="20"/>
        <end position="40"/>
    </location>
</feature>
<name>A0A9X2EF93_9SPHN</name>
<accession>A0A9X2EF93</accession>
<evidence type="ECO:0000313" key="3">
    <source>
        <dbReference type="Proteomes" id="UP001155128"/>
    </source>
</evidence>
<keyword evidence="1" id="KW-0812">Transmembrane</keyword>
<reference evidence="2" key="1">
    <citation type="submission" date="2022-06" db="EMBL/GenBank/DDBJ databases">
        <title>Sphingomicrobium sedimins sp. nov., a marine bacterium isolated from tidal flat.</title>
        <authorList>
            <person name="Kim C.-H."/>
            <person name="Yoo Y."/>
            <person name="Kim J.-J."/>
        </authorList>
    </citation>
    <scope>NUCLEOTIDE SEQUENCE</scope>
    <source>
        <strain evidence="2">GRR-S6-50</strain>
    </source>
</reference>
<dbReference type="AlphaFoldDB" id="A0A9X2EF93"/>
<organism evidence="2 3">
    <name type="scientific">Sphingomicrobium sediminis</name>
    <dbReference type="NCBI Taxonomy" id="2950949"/>
    <lineage>
        <taxon>Bacteria</taxon>
        <taxon>Pseudomonadati</taxon>
        <taxon>Pseudomonadota</taxon>
        <taxon>Alphaproteobacteria</taxon>
        <taxon>Sphingomonadales</taxon>
        <taxon>Sphingomonadaceae</taxon>
        <taxon>Sphingomicrobium</taxon>
    </lineage>
</organism>
<comment type="caution">
    <text evidence="2">The sequence shown here is derived from an EMBL/GenBank/DDBJ whole genome shotgun (WGS) entry which is preliminary data.</text>
</comment>
<proteinExistence type="predicted"/>
<evidence type="ECO:0000256" key="1">
    <source>
        <dbReference type="SAM" id="Phobius"/>
    </source>
</evidence>
<keyword evidence="1" id="KW-0472">Membrane</keyword>
<gene>
    <name evidence="2" type="ORF">NDO55_03550</name>
</gene>
<evidence type="ECO:0000313" key="2">
    <source>
        <dbReference type="EMBL" id="MCM8556890.1"/>
    </source>
</evidence>
<keyword evidence="3" id="KW-1185">Reference proteome</keyword>
<sequence>MTNPAQNLFDGTFKTVQDHPILTAAIGGALLALAGSAIAVRRRIELNRLDEATEEEIEEQIQVGAIAY</sequence>